<gene>
    <name evidence="3" type="ORF">EFY87_10820</name>
</gene>
<dbReference type="SUPFAM" id="SSF49899">
    <property type="entry name" value="Concanavalin A-like lectins/glucanases"/>
    <property type="match status" value="1"/>
</dbReference>
<feature type="active site" description="Proton acceptor" evidence="1">
    <location>
        <position position="211"/>
    </location>
</feature>
<evidence type="ECO:0000313" key="3">
    <source>
        <dbReference type="EMBL" id="RNI21638.1"/>
    </source>
</evidence>
<dbReference type="InterPro" id="IPR038656">
    <property type="entry name" value="Peptidase_G1_sf"/>
</dbReference>
<sequence length="272" mass="27978">MQRINARLLAGTLGAVALTAVAGFSGASAAPHAATGHALTPGLAHARFGAHIGTPAEHPILGRTARARALAGTRHGYNVNGYNWSGMVATGSGFSSTSTSWTEPSVSCNSSNDLMAPWVGIDGYGSSSVEQTGVATDCSSGSPVYQGWYEVYPAAPVYYDNPVSAGDTITATVTRSGTSYTLVLTDNTQGWTQTTTKSYDGANASADFVIESPTSSYPDFGEVDFSGSTVNGSALGNYSPIAMDASNDNGYEDQTSALGADGESFSISYLQE</sequence>
<proteinExistence type="predicted"/>
<evidence type="ECO:0000256" key="1">
    <source>
        <dbReference type="PIRSR" id="PIRSR600250-50"/>
    </source>
</evidence>
<dbReference type="RefSeq" id="WP_123271486.1">
    <property type="nucleotide sequence ID" value="NZ_RJJQ01000010.1"/>
</dbReference>
<accession>A0A3M9MAR0</accession>
<dbReference type="OrthoDB" id="2630173at2"/>
<dbReference type="GO" id="GO:0070007">
    <property type="term" value="F:glutamic-type endopeptidase activity"/>
    <property type="evidence" value="ECO:0007669"/>
    <property type="project" value="InterPro"/>
</dbReference>
<dbReference type="Pfam" id="PF01828">
    <property type="entry name" value="Peptidase_A4"/>
    <property type="match status" value="1"/>
</dbReference>
<dbReference type="GO" id="GO:0006508">
    <property type="term" value="P:proteolysis"/>
    <property type="evidence" value="ECO:0007669"/>
    <property type="project" value="InterPro"/>
</dbReference>
<organism evidence="3 4">
    <name type="scientific">Flexivirga caeni</name>
    <dbReference type="NCBI Taxonomy" id="2294115"/>
    <lineage>
        <taxon>Bacteria</taxon>
        <taxon>Bacillati</taxon>
        <taxon>Actinomycetota</taxon>
        <taxon>Actinomycetes</taxon>
        <taxon>Micrococcales</taxon>
        <taxon>Dermacoccaceae</taxon>
        <taxon>Flexivirga</taxon>
    </lineage>
</organism>
<dbReference type="PANTHER" id="PTHR37536">
    <property type="entry name" value="PUTATIVE (AFU_ORTHOLOGUE AFUA_3G02970)-RELATED"/>
    <property type="match status" value="1"/>
</dbReference>
<name>A0A3M9MAR0_9MICO</name>
<dbReference type="InterPro" id="IPR000250">
    <property type="entry name" value="Peptidase_G1"/>
</dbReference>
<dbReference type="AlphaFoldDB" id="A0A3M9MAR0"/>
<dbReference type="Gene3D" id="2.60.120.700">
    <property type="entry name" value="Peptidase G1"/>
    <property type="match status" value="1"/>
</dbReference>
<keyword evidence="4" id="KW-1185">Reference proteome</keyword>
<evidence type="ECO:0000256" key="2">
    <source>
        <dbReference type="SAM" id="SignalP"/>
    </source>
</evidence>
<dbReference type="PANTHER" id="PTHR37536:SF1">
    <property type="entry name" value="ASPERGILLOPEPSIN, PUTAITVE (AFU_ORTHOLOGUE AFUA_7G01200)"/>
    <property type="match status" value="1"/>
</dbReference>
<dbReference type="EMBL" id="RJJQ01000010">
    <property type="protein sequence ID" value="RNI21638.1"/>
    <property type="molecule type" value="Genomic_DNA"/>
</dbReference>
<reference evidence="3 4" key="1">
    <citation type="submission" date="2018-11" db="EMBL/GenBank/DDBJ databases">
        <title>Draft genome of Simplicispira Flexivirga sp. BO-16.</title>
        <authorList>
            <person name="Im W.T."/>
        </authorList>
    </citation>
    <scope>NUCLEOTIDE SEQUENCE [LARGE SCALE GENOMIC DNA]</scope>
    <source>
        <strain evidence="3 4">BO-16</strain>
    </source>
</reference>
<comment type="caution">
    <text evidence="3">The sequence shown here is derived from an EMBL/GenBank/DDBJ whole genome shotgun (WGS) entry which is preliminary data.</text>
</comment>
<feature type="signal peptide" evidence="2">
    <location>
        <begin position="1"/>
        <end position="29"/>
    </location>
</feature>
<dbReference type="CDD" id="cd13426">
    <property type="entry name" value="Peptidase_G1"/>
    <property type="match status" value="1"/>
</dbReference>
<evidence type="ECO:0008006" key="5">
    <source>
        <dbReference type="Google" id="ProtNLM"/>
    </source>
</evidence>
<protein>
    <recommendedName>
        <fullName evidence="5">Peptidase A4 family protein</fullName>
    </recommendedName>
</protein>
<evidence type="ECO:0000313" key="4">
    <source>
        <dbReference type="Proteomes" id="UP000271678"/>
    </source>
</evidence>
<dbReference type="Proteomes" id="UP000271678">
    <property type="component" value="Unassembled WGS sequence"/>
</dbReference>
<dbReference type="InterPro" id="IPR013320">
    <property type="entry name" value="ConA-like_dom_sf"/>
</dbReference>
<keyword evidence="2" id="KW-0732">Signal</keyword>
<feature type="chain" id="PRO_5018067219" description="Peptidase A4 family protein" evidence="2">
    <location>
        <begin position="30"/>
        <end position="272"/>
    </location>
</feature>